<dbReference type="InterPro" id="IPR032466">
    <property type="entry name" value="Metal_Hydrolase"/>
</dbReference>
<evidence type="ECO:0000313" key="2">
    <source>
        <dbReference type="Proteomes" id="UP000027222"/>
    </source>
</evidence>
<dbReference type="Proteomes" id="UP000027222">
    <property type="component" value="Unassembled WGS sequence"/>
</dbReference>
<dbReference type="SUPFAM" id="SSF51556">
    <property type="entry name" value="Metallo-dependent hydrolases"/>
    <property type="match status" value="1"/>
</dbReference>
<evidence type="ECO:0000313" key="1">
    <source>
        <dbReference type="EMBL" id="KDR78438.1"/>
    </source>
</evidence>
<accession>A0A067THM4</accession>
<organism evidence="1 2">
    <name type="scientific">Galerina marginata (strain CBS 339.88)</name>
    <dbReference type="NCBI Taxonomy" id="685588"/>
    <lineage>
        <taxon>Eukaryota</taxon>
        <taxon>Fungi</taxon>
        <taxon>Dikarya</taxon>
        <taxon>Basidiomycota</taxon>
        <taxon>Agaricomycotina</taxon>
        <taxon>Agaricomycetes</taxon>
        <taxon>Agaricomycetidae</taxon>
        <taxon>Agaricales</taxon>
        <taxon>Agaricineae</taxon>
        <taxon>Strophariaceae</taxon>
        <taxon>Galerina</taxon>
    </lineage>
</organism>
<protein>
    <submittedName>
        <fullName evidence="1">Uncharacterized protein</fullName>
    </submittedName>
</protein>
<sequence>MLHSFFDGTHLELHIKPHQTGLMDRKLYLPHDELERYECDEVLGGWEMPFSRSVSMWLVGSNRREGALLEPTLHIAETIQNPAEETLKLLSYKPDRLRHAAFLNAEAIAIIFEKQMGIEICLSSDLLCTPRSAPHLPIPQSEPPEPSPKSLLVQIMSDID</sequence>
<proteinExistence type="predicted"/>
<keyword evidence="2" id="KW-1185">Reference proteome</keyword>
<dbReference type="STRING" id="685588.A0A067THM4"/>
<dbReference type="EMBL" id="KL142374">
    <property type="protein sequence ID" value="KDR78438.1"/>
    <property type="molecule type" value="Genomic_DNA"/>
</dbReference>
<dbReference type="OrthoDB" id="272271at2759"/>
<reference evidence="2" key="1">
    <citation type="journal article" date="2014" name="Proc. Natl. Acad. Sci. U.S.A.">
        <title>Extensive sampling of basidiomycete genomes demonstrates inadequacy of the white-rot/brown-rot paradigm for wood decay fungi.</title>
        <authorList>
            <person name="Riley R."/>
            <person name="Salamov A.A."/>
            <person name="Brown D.W."/>
            <person name="Nagy L.G."/>
            <person name="Floudas D."/>
            <person name="Held B.W."/>
            <person name="Levasseur A."/>
            <person name="Lombard V."/>
            <person name="Morin E."/>
            <person name="Otillar R."/>
            <person name="Lindquist E.A."/>
            <person name="Sun H."/>
            <person name="LaButti K.M."/>
            <person name="Schmutz J."/>
            <person name="Jabbour D."/>
            <person name="Luo H."/>
            <person name="Baker S.E."/>
            <person name="Pisabarro A.G."/>
            <person name="Walton J.D."/>
            <person name="Blanchette R.A."/>
            <person name="Henrissat B."/>
            <person name="Martin F."/>
            <person name="Cullen D."/>
            <person name="Hibbett D.S."/>
            <person name="Grigoriev I.V."/>
        </authorList>
    </citation>
    <scope>NUCLEOTIDE SEQUENCE [LARGE SCALE GENOMIC DNA]</scope>
    <source>
        <strain evidence="2">CBS 339.88</strain>
    </source>
</reference>
<dbReference type="AlphaFoldDB" id="A0A067THM4"/>
<dbReference type="Gene3D" id="3.20.20.140">
    <property type="entry name" value="Metal-dependent hydrolases"/>
    <property type="match status" value="1"/>
</dbReference>
<dbReference type="HOGENOM" id="CLU_1652284_0_0_1"/>
<name>A0A067THM4_GALM3</name>
<gene>
    <name evidence="1" type="ORF">GALMADRAFT_154496</name>
</gene>